<feature type="compositionally biased region" description="Low complexity" evidence="1">
    <location>
        <begin position="78"/>
        <end position="87"/>
    </location>
</feature>
<proteinExistence type="predicted"/>
<feature type="compositionally biased region" description="Pro residues" evidence="1">
    <location>
        <begin position="35"/>
        <end position="46"/>
    </location>
</feature>
<protein>
    <submittedName>
        <fullName evidence="2">Uncharacterized protein</fullName>
    </submittedName>
</protein>
<reference evidence="2 3" key="1">
    <citation type="journal article" date="2023" name="Commun. Biol.">
        <title>Genome analysis of Parmales, the sister group of diatoms, reveals the evolutionary specialization of diatoms from phago-mixotrophs to photoautotrophs.</title>
        <authorList>
            <person name="Ban H."/>
            <person name="Sato S."/>
            <person name="Yoshikawa S."/>
            <person name="Yamada K."/>
            <person name="Nakamura Y."/>
            <person name="Ichinomiya M."/>
            <person name="Sato N."/>
            <person name="Blanc-Mathieu R."/>
            <person name="Endo H."/>
            <person name="Kuwata A."/>
            <person name="Ogata H."/>
        </authorList>
    </citation>
    <scope>NUCLEOTIDE SEQUENCE [LARGE SCALE GENOMIC DNA]</scope>
</reference>
<feature type="compositionally biased region" description="Low complexity" evidence="1">
    <location>
        <begin position="121"/>
        <end position="147"/>
    </location>
</feature>
<organism evidence="2 3">
    <name type="scientific">Tetraparma gracilis</name>
    <dbReference type="NCBI Taxonomy" id="2962635"/>
    <lineage>
        <taxon>Eukaryota</taxon>
        <taxon>Sar</taxon>
        <taxon>Stramenopiles</taxon>
        <taxon>Ochrophyta</taxon>
        <taxon>Bolidophyceae</taxon>
        <taxon>Parmales</taxon>
        <taxon>Triparmaceae</taxon>
        <taxon>Tetraparma</taxon>
    </lineage>
</organism>
<feature type="region of interest" description="Disordered" evidence="1">
    <location>
        <begin position="1"/>
        <end position="209"/>
    </location>
</feature>
<name>A0ABQ6MVJ0_9STRA</name>
<keyword evidence="3" id="KW-1185">Reference proteome</keyword>
<dbReference type="Proteomes" id="UP001165060">
    <property type="component" value="Unassembled WGS sequence"/>
</dbReference>
<evidence type="ECO:0000313" key="2">
    <source>
        <dbReference type="EMBL" id="GMI33390.1"/>
    </source>
</evidence>
<feature type="compositionally biased region" description="Basic and acidic residues" evidence="1">
    <location>
        <begin position="199"/>
        <end position="209"/>
    </location>
</feature>
<gene>
    <name evidence="2" type="ORF">TeGR_g4304</name>
</gene>
<feature type="compositionally biased region" description="Basic and acidic residues" evidence="1">
    <location>
        <begin position="60"/>
        <end position="76"/>
    </location>
</feature>
<comment type="caution">
    <text evidence="2">The sequence shown here is derived from an EMBL/GenBank/DDBJ whole genome shotgun (WGS) entry which is preliminary data.</text>
</comment>
<feature type="compositionally biased region" description="Polar residues" evidence="1">
    <location>
        <begin position="14"/>
        <end position="26"/>
    </location>
</feature>
<accession>A0ABQ6MVJ0</accession>
<sequence>GPTTPPRNPLFVSAPTTLSPNSTPYQPASFFPAAEHPPPPSYPGYPAPAGYGGGSLQPPRSRDPGYERYGDPRSLYERAPAPAAARPDFNPALYLAGQQPREAELQYGGRYERAQPGYERGFGSPAPSSFRPSSSAPSYTPPSHAHPGAPAQYGGPHSQRAPTSPFAKSYGSAPHFGAVGGAGSSWYPPSPGSGYSRGGYEEPHPHISL</sequence>
<feature type="non-terminal residue" evidence="2">
    <location>
        <position position="1"/>
    </location>
</feature>
<evidence type="ECO:0000256" key="1">
    <source>
        <dbReference type="SAM" id="MobiDB-lite"/>
    </source>
</evidence>
<evidence type="ECO:0000313" key="3">
    <source>
        <dbReference type="Proteomes" id="UP001165060"/>
    </source>
</evidence>
<dbReference type="EMBL" id="BRYB01004562">
    <property type="protein sequence ID" value="GMI33390.1"/>
    <property type="molecule type" value="Genomic_DNA"/>
</dbReference>